<name>D5RL36_9PROT</name>
<evidence type="ECO:0000313" key="1">
    <source>
        <dbReference type="EMBL" id="EFH11974.1"/>
    </source>
</evidence>
<dbReference type="Proteomes" id="UP000005324">
    <property type="component" value="Unassembled WGS sequence"/>
</dbReference>
<reference evidence="1 2" key="1">
    <citation type="submission" date="2010-04" db="EMBL/GenBank/DDBJ databases">
        <authorList>
            <person name="Qin X."/>
            <person name="Bachman B."/>
            <person name="Battles P."/>
            <person name="Bell A."/>
            <person name="Bess C."/>
            <person name="Bickham C."/>
            <person name="Chaboub L."/>
            <person name="Chen D."/>
            <person name="Coyle M."/>
            <person name="Deiros D.R."/>
            <person name="Dinh H."/>
            <person name="Forbes L."/>
            <person name="Fowler G."/>
            <person name="Francisco L."/>
            <person name="Fu Q."/>
            <person name="Gubbala S."/>
            <person name="Hale W."/>
            <person name="Han Y."/>
            <person name="Hemphill L."/>
            <person name="Highlander S.K."/>
            <person name="Hirani K."/>
            <person name="Hogues M."/>
            <person name="Jackson L."/>
            <person name="Jakkamsetti A."/>
            <person name="Javaid M."/>
            <person name="Jiang H."/>
            <person name="Korchina V."/>
            <person name="Kovar C."/>
            <person name="Lara F."/>
            <person name="Lee S."/>
            <person name="Mata R."/>
            <person name="Mathew T."/>
            <person name="Moen C."/>
            <person name="Morales K."/>
            <person name="Munidasa M."/>
            <person name="Nazareth L."/>
            <person name="Ngo R."/>
            <person name="Nguyen L."/>
            <person name="Okwuonu G."/>
            <person name="Ongeri F."/>
            <person name="Patil S."/>
            <person name="Petrosino J."/>
            <person name="Pham C."/>
            <person name="Pham P."/>
            <person name="Pu L.-L."/>
            <person name="Puazo M."/>
            <person name="Raj R."/>
            <person name="Reid J."/>
            <person name="Rouhana J."/>
            <person name="Saada N."/>
            <person name="Shang Y."/>
            <person name="Simmons D."/>
            <person name="Thornton R."/>
            <person name="Warren J."/>
            <person name="Weissenberger G."/>
            <person name="Zhang J."/>
            <person name="Zhang L."/>
            <person name="Zhou C."/>
            <person name="Zhu D."/>
            <person name="Muzny D."/>
            <person name="Worley K."/>
            <person name="Gibbs R."/>
        </authorList>
    </citation>
    <scope>NUCLEOTIDE SEQUENCE [LARGE SCALE GENOMIC DNA]</scope>
    <source>
        <strain evidence="1 2">ATCC 49957</strain>
    </source>
</reference>
<dbReference type="EMBL" id="ADVL01000293">
    <property type="protein sequence ID" value="EFH11974.1"/>
    <property type="molecule type" value="Genomic_DNA"/>
</dbReference>
<accession>D5RL36</accession>
<comment type="caution">
    <text evidence="1">The sequence shown here is derived from an EMBL/GenBank/DDBJ whole genome shotgun (WGS) entry which is preliminary data.</text>
</comment>
<sequence length="86" mass="9573">MAEILGLLGIVQAAGFADEEVQEKGSFRCSFLKKRTKKLLSVWRPAFTGDGGSLTKVFLLLFLQKKKILIRESPLRSLPRPSPSAR</sequence>
<proteinExistence type="predicted"/>
<organism evidence="1 2">
    <name type="scientific">Pseudoroseomonas cervicalis ATCC 49957</name>
    <dbReference type="NCBI Taxonomy" id="525371"/>
    <lineage>
        <taxon>Bacteria</taxon>
        <taxon>Pseudomonadati</taxon>
        <taxon>Pseudomonadota</taxon>
        <taxon>Alphaproteobacteria</taxon>
        <taxon>Acetobacterales</taxon>
        <taxon>Roseomonadaceae</taxon>
        <taxon>Roseomonas</taxon>
    </lineage>
</organism>
<evidence type="ECO:0000313" key="2">
    <source>
        <dbReference type="Proteomes" id="UP000005324"/>
    </source>
</evidence>
<protein>
    <submittedName>
        <fullName evidence="1">Uncharacterized protein</fullName>
    </submittedName>
</protein>
<dbReference type="AlphaFoldDB" id="D5RL36"/>
<dbReference type="HOGENOM" id="CLU_2495902_0_0_5"/>
<keyword evidence="2" id="KW-1185">Reference proteome</keyword>
<gene>
    <name evidence="1" type="ORF">HMPREF0731_1797</name>
</gene>